<accession>A0A3Q0IZW1</accession>
<feature type="compositionally biased region" description="Polar residues" evidence="15">
    <location>
        <begin position="104"/>
        <end position="117"/>
    </location>
</feature>
<sequence length="481" mass="53933">MAKKITQNDLRRLMSQKKNDILQIAKKIDSPLAKYKDGQLWCIVCDNIVKSDAVWPIHINSKKHKDNISKKKSAPVQIDVKQNGASLKRPAETPAPLPPPPKQIKSNLGQLSLPQSSKHNSHVAMDIDVAAPSEKEEKTDEPPLPEGFFDDPVLDAKLRGAMGRGTLGRCGLRVMALIYRTVTGVLLVNQSMPLQRELVREANVTNITVMWLLPRVNLRGERDNVIQTSQFLFPAMAKKITQNDLRRLMSQKKNDILQIAKKIDSPLAKYKDGQLWCIVCDNIVKSDAVWPIHINSKKHKDNISKKKSAPVQIDVKQNGASLKRPAETPAPLPPPPKQIKSILKNPIAPSKPPDTKSSLPDDFFDSSSTPKPLSLGQLLLPQSSKHDSHVAMDIDVAAPSEKEEKTDEPPLPEGFFDDPVLDAKARNIEYKDPVEEEWEKFQKELKEETSVSAQIIAEDQEEAVTDRQIVEIDEQLKNWER</sequence>
<dbReference type="STRING" id="121845.A0A3Q0IZW1"/>
<organism evidence="17 18">
    <name type="scientific">Diaphorina citri</name>
    <name type="common">Asian citrus psyllid</name>
    <dbReference type="NCBI Taxonomy" id="121845"/>
    <lineage>
        <taxon>Eukaryota</taxon>
        <taxon>Metazoa</taxon>
        <taxon>Ecdysozoa</taxon>
        <taxon>Arthropoda</taxon>
        <taxon>Hexapoda</taxon>
        <taxon>Insecta</taxon>
        <taxon>Pterygota</taxon>
        <taxon>Neoptera</taxon>
        <taxon>Paraneoptera</taxon>
        <taxon>Hemiptera</taxon>
        <taxon>Sternorrhyncha</taxon>
        <taxon>Psylloidea</taxon>
        <taxon>Psyllidae</taxon>
        <taxon>Diaphorininae</taxon>
        <taxon>Diaphorina</taxon>
    </lineage>
</organism>
<dbReference type="InterPro" id="IPR036236">
    <property type="entry name" value="Znf_C2H2_sf"/>
</dbReference>
<feature type="compositionally biased region" description="Basic residues" evidence="15">
    <location>
        <begin position="64"/>
        <end position="73"/>
    </location>
</feature>
<keyword evidence="7" id="KW-0479">Metal-binding</keyword>
<proteinExistence type="predicted"/>
<dbReference type="PaxDb" id="121845-A0A3Q0IZW1"/>
<evidence type="ECO:0000256" key="4">
    <source>
        <dbReference type="ARBA" id="ARBA00022454"/>
    </source>
</evidence>
<evidence type="ECO:0000256" key="3">
    <source>
        <dbReference type="ARBA" id="ARBA00017358"/>
    </source>
</evidence>
<dbReference type="Proteomes" id="UP000079169">
    <property type="component" value="Unplaced"/>
</dbReference>
<dbReference type="AlphaFoldDB" id="A0A3Q0IZW1"/>
<dbReference type="GO" id="GO:0033314">
    <property type="term" value="P:mitotic DNA replication checkpoint signaling"/>
    <property type="evidence" value="ECO:0007669"/>
    <property type="project" value="TreeGrafter"/>
</dbReference>
<evidence type="ECO:0000256" key="5">
    <source>
        <dbReference type="ARBA" id="ARBA00022473"/>
    </source>
</evidence>
<evidence type="ECO:0000256" key="13">
    <source>
        <dbReference type="ARBA" id="ARBA00023306"/>
    </source>
</evidence>
<feature type="compositionally biased region" description="Basic residues" evidence="15">
    <location>
        <begin position="299"/>
        <end position="308"/>
    </location>
</feature>
<dbReference type="KEGG" id="dci:103510356"/>
<evidence type="ECO:0000256" key="9">
    <source>
        <dbReference type="ARBA" id="ARBA00022776"/>
    </source>
</evidence>
<dbReference type="GeneID" id="103510356"/>
<dbReference type="GO" id="GO:0033260">
    <property type="term" value="P:nuclear DNA replication"/>
    <property type="evidence" value="ECO:0007669"/>
    <property type="project" value="TreeGrafter"/>
</dbReference>
<feature type="compositionally biased region" description="Low complexity" evidence="15">
    <location>
        <begin position="365"/>
        <end position="376"/>
    </location>
</feature>
<dbReference type="GO" id="GO:0016607">
    <property type="term" value="C:nuclear speck"/>
    <property type="evidence" value="ECO:0007669"/>
    <property type="project" value="UniProtKB-SubCell"/>
</dbReference>
<evidence type="ECO:0000259" key="16">
    <source>
        <dbReference type="SMART" id="SM00451"/>
    </source>
</evidence>
<keyword evidence="12" id="KW-0539">Nucleus</keyword>
<evidence type="ECO:0000256" key="6">
    <source>
        <dbReference type="ARBA" id="ARBA00022618"/>
    </source>
</evidence>
<dbReference type="GO" id="GO:0003676">
    <property type="term" value="F:nucleic acid binding"/>
    <property type="evidence" value="ECO:0007669"/>
    <property type="project" value="InterPro"/>
</dbReference>
<dbReference type="GO" id="GO:0044773">
    <property type="term" value="P:mitotic DNA damage checkpoint signaling"/>
    <property type="evidence" value="ECO:0007669"/>
    <property type="project" value="TreeGrafter"/>
</dbReference>
<dbReference type="SUPFAM" id="SSF57667">
    <property type="entry name" value="beta-beta-alpha zinc fingers"/>
    <property type="match status" value="2"/>
</dbReference>
<dbReference type="GO" id="GO:0005681">
    <property type="term" value="C:spliceosomal complex"/>
    <property type="evidence" value="ECO:0007669"/>
    <property type="project" value="InterPro"/>
</dbReference>
<protein>
    <recommendedName>
        <fullName evidence="3">Zinc finger protein 830</fullName>
    </recommendedName>
    <alternativeName>
        <fullName evidence="14">Coiled-coil domain-containing protein 16</fullName>
    </alternativeName>
</protein>
<feature type="compositionally biased region" description="Pro residues" evidence="15">
    <location>
        <begin position="93"/>
        <end position="102"/>
    </location>
</feature>
<evidence type="ECO:0000256" key="14">
    <source>
        <dbReference type="ARBA" id="ARBA00030672"/>
    </source>
</evidence>
<dbReference type="InterPro" id="IPR059039">
    <property type="entry name" value="ZNF380_CC"/>
</dbReference>
<feature type="region of interest" description="Disordered" evidence="15">
    <location>
        <begin position="64"/>
        <end position="117"/>
    </location>
</feature>
<evidence type="ECO:0000313" key="17">
    <source>
        <dbReference type="Proteomes" id="UP000079169"/>
    </source>
</evidence>
<keyword evidence="6" id="KW-0132">Cell division</keyword>
<dbReference type="GO" id="GO:0008270">
    <property type="term" value="F:zinc ion binding"/>
    <property type="evidence" value="ECO:0007669"/>
    <property type="project" value="UniProtKB-KW"/>
</dbReference>
<dbReference type="GO" id="GO:0051301">
    <property type="term" value="P:cell division"/>
    <property type="evidence" value="ECO:0007669"/>
    <property type="project" value="UniProtKB-KW"/>
</dbReference>
<evidence type="ECO:0000256" key="15">
    <source>
        <dbReference type="SAM" id="MobiDB-lite"/>
    </source>
</evidence>
<name>A0A3Q0IZW1_DIACI</name>
<feature type="region of interest" description="Disordered" evidence="15">
    <location>
        <begin position="392"/>
        <end position="420"/>
    </location>
</feature>
<evidence type="ECO:0000256" key="1">
    <source>
        <dbReference type="ARBA" id="ARBA00004286"/>
    </source>
</evidence>
<gene>
    <name evidence="18" type="primary">LOC103510356</name>
</gene>
<keyword evidence="11" id="KW-0175">Coiled coil</keyword>
<feature type="region of interest" description="Disordered" evidence="15">
    <location>
        <begin position="299"/>
        <end position="376"/>
    </location>
</feature>
<dbReference type="GO" id="GO:0005694">
    <property type="term" value="C:chromosome"/>
    <property type="evidence" value="ECO:0007669"/>
    <property type="project" value="UniProtKB-SubCell"/>
</dbReference>
<keyword evidence="17" id="KW-1185">Reference proteome</keyword>
<evidence type="ECO:0000313" key="18">
    <source>
        <dbReference type="RefSeq" id="XP_026680223.1"/>
    </source>
</evidence>
<evidence type="ECO:0000256" key="2">
    <source>
        <dbReference type="ARBA" id="ARBA00004324"/>
    </source>
</evidence>
<dbReference type="InterPro" id="IPR003604">
    <property type="entry name" value="Matrin/U1-like-C_Znf_C2H2"/>
</dbReference>
<feature type="compositionally biased region" description="Pro residues" evidence="15">
    <location>
        <begin position="328"/>
        <end position="337"/>
    </location>
</feature>
<dbReference type="Pfam" id="PF12171">
    <property type="entry name" value="zf-C2H2_jaz"/>
    <property type="match status" value="2"/>
</dbReference>
<keyword evidence="10" id="KW-0862">Zinc</keyword>
<keyword evidence="8" id="KW-0863">Zinc-finger</keyword>
<evidence type="ECO:0000256" key="12">
    <source>
        <dbReference type="ARBA" id="ARBA00023242"/>
    </source>
</evidence>
<keyword evidence="5" id="KW-0217">Developmental protein</keyword>
<dbReference type="PANTHER" id="PTHR13278:SF0">
    <property type="entry name" value="ZINC FINGER PROTEIN 830"/>
    <property type="match status" value="1"/>
</dbReference>
<dbReference type="SMART" id="SM00451">
    <property type="entry name" value="ZnF_U1"/>
    <property type="match status" value="2"/>
</dbReference>
<feature type="domain" description="U1-type" evidence="16">
    <location>
        <begin position="272"/>
        <end position="306"/>
    </location>
</feature>
<dbReference type="Pfam" id="PF23406">
    <property type="entry name" value="ZNF380_CC"/>
    <property type="match status" value="1"/>
</dbReference>
<dbReference type="RefSeq" id="XP_026680223.1">
    <property type="nucleotide sequence ID" value="XM_026824422.1"/>
</dbReference>
<keyword evidence="4" id="KW-0158">Chromosome</keyword>
<evidence type="ECO:0000256" key="10">
    <source>
        <dbReference type="ARBA" id="ARBA00022833"/>
    </source>
</evidence>
<evidence type="ECO:0000256" key="8">
    <source>
        <dbReference type="ARBA" id="ARBA00022771"/>
    </source>
</evidence>
<evidence type="ECO:0000256" key="11">
    <source>
        <dbReference type="ARBA" id="ARBA00023054"/>
    </source>
</evidence>
<keyword evidence="13" id="KW-0131">Cell cycle</keyword>
<evidence type="ECO:0000256" key="7">
    <source>
        <dbReference type="ARBA" id="ARBA00022723"/>
    </source>
</evidence>
<dbReference type="PANTHER" id="PTHR13278">
    <property type="entry name" value="ZINC FINGER PROTEIN 830"/>
    <property type="match status" value="1"/>
</dbReference>
<dbReference type="InterPro" id="IPR022755">
    <property type="entry name" value="Znf_C2H2_jaz"/>
</dbReference>
<dbReference type="InterPro" id="IPR040050">
    <property type="entry name" value="ZNF830-like"/>
</dbReference>
<comment type="subcellular location">
    <subcellularLocation>
        <location evidence="1">Chromosome</location>
    </subcellularLocation>
    <subcellularLocation>
        <location evidence="2">Nucleus speckle</location>
    </subcellularLocation>
</comment>
<reference evidence="18" key="1">
    <citation type="submission" date="2025-08" db="UniProtKB">
        <authorList>
            <consortium name="RefSeq"/>
        </authorList>
    </citation>
    <scope>IDENTIFICATION</scope>
</reference>
<dbReference type="Gene3D" id="3.30.160.60">
    <property type="entry name" value="Classic Zinc Finger"/>
    <property type="match status" value="2"/>
</dbReference>
<keyword evidence="9" id="KW-0498">Mitosis</keyword>
<feature type="domain" description="U1-type" evidence="16">
    <location>
        <begin position="37"/>
        <end position="71"/>
    </location>
</feature>